<dbReference type="STRING" id="342668.A0A2P6FH28"/>
<evidence type="ECO:0000259" key="1">
    <source>
        <dbReference type="Pfam" id="PF08386"/>
    </source>
</evidence>
<accession>A0A2P6FH28</accession>
<sequence>MGDMSSLTAMSCATWKLDNKQRYDGVLENLATNYPMMIVTNPFDGHTPPQSAYNTSAIFEDGVVLEINGYGHSSANLVSKCATQHLATYSVNGTLPEPDTICQVDLLPYHQVPSE</sequence>
<name>A0A2P6FH28_9PEZI</name>
<evidence type="ECO:0000313" key="3">
    <source>
        <dbReference type="Proteomes" id="UP000091956"/>
    </source>
</evidence>
<reference evidence="3" key="2">
    <citation type="journal article" date="2018" name="Nat. Commun.">
        <title>Extreme sensitivity to ultraviolet light in the fungal pathogen causing white-nose syndrome of bats.</title>
        <authorList>
            <person name="Palmer J.M."/>
            <person name="Drees K.P."/>
            <person name="Foster J.T."/>
            <person name="Lindner D.L."/>
        </authorList>
    </citation>
    <scope>NUCLEOTIDE SEQUENCE [LARGE SCALE GENOMIC DNA]</scope>
    <source>
        <strain evidence="3">UAMH 10579</strain>
    </source>
</reference>
<protein>
    <recommendedName>
        <fullName evidence="1">Peptidase S33 tripeptidyl aminopeptidase-like C-terminal domain-containing protein</fullName>
    </recommendedName>
</protein>
<dbReference type="RefSeq" id="XP_059320276.1">
    <property type="nucleotide sequence ID" value="XM_059464293.1"/>
</dbReference>
<dbReference type="Proteomes" id="UP000091956">
    <property type="component" value="Unassembled WGS sequence"/>
</dbReference>
<dbReference type="AlphaFoldDB" id="A0A2P6FH28"/>
<feature type="domain" description="Peptidase S33 tripeptidyl aminopeptidase-like C-terminal" evidence="1">
    <location>
        <begin position="6"/>
        <end position="102"/>
    </location>
</feature>
<gene>
    <name evidence="2" type="ORF">VE01_10845</name>
</gene>
<dbReference type="EMBL" id="KV460281">
    <property type="protein sequence ID" value="PQM43949.1"/>
    <property type="molecule type" value="Genomic_DNA"/>
</dbReference>
<evidence type="ECO:0000313" key="2">
    <source>
        <dbReference type="EMBL" id="PQM43949.1"/>
    </source>
</evidence>
<dbReference type="GeneID" id="84234387"/>
<dbReference type="InterPro" id="IPR013595">
    <property type="entry name" value="Pept_S33_TAP-like_C"/>
</dbReference>
<organism evidence="2 3">
    <name type="scientific">Pseudogymnoascus verrucosus</name>
    <dbReference type="NCBI Taxonomy" id="342668"/>
    <lineage>
        <taxon>Eukaryota</taxon>
        <taxon>Fungi</taxon>
        <taxon>Dikarya</taxon>
        <taxon>Ascomycota</taxon>
        <taxon>Pezizomycotina</taxon>
        <taxon>Leotiomycetes</taxon>
        <taxon>Thelebolales</taxon>
        <taxon>Thelebolaceae</taxon>
        <taxon>Pseudogymnoascus</taxon>
    </lineage>
</organism>
<reference evidence="2 3" key="1">
    <citation type="submission" date="2016-03" db="EMBL/GenBank/DDBJ databases">
        <title>Comparative genomics of Pseudogymnoascus destructans, the fungus causing white-nose syndrome of bats.</title>
        <authorList>
            <person name="Palmer J.M."/>
            <person name="Drees K.P."/>
            <person name="Foster J.T."/>
            <person name="Lindner D.L."/>
        </authorList>
    </citation>
    <scope>NUCLEOTIDE SEQUENCE [LARGE SCALE GENOMIC DNA]</scope>
    <source>
        <strain evidence="2 3">UAMH 10579</strain>
    </source>
</reference>
<dbReference type="Pfam" id="PF08386">
    <property type="entry name" value="Abhydrolase_4"/>
    <property type="match status" value="1"/>
</dbReference>
<proteinExistence type="predicted"/>
<keyword evidence="3" id="KW-1185">Reference proteome</keyword>